<proteinExistence type="predicted"/>
<dbReference type="EMBL" id="CP109109">
    <property type="protein sequence ID" value="WSB99520.1"/>
    <property type="molecule type" value="Genomic_DNA"/>
</dbReference>
<organism evidence="1 2">
    <name type="scientific">Streptomyces scopuliridis</name>
    <dbReference type="NCBI Taxonomy" id="452529"/>
    <lineage>
        <taxon>Bacteria</taxon>
        <taxon>Bacillati</taxon>
        <taxon>Actinomycetota</taxon>
        <taxon>Actinomycetes</taxon>
        <taxon>Kitasatosporales</taxon>
        <taxon>Streptomycetaceae</taxon>
        <taxon>Streptomyces</taxon>
    </lineage>
</organism>
<reference evidence="1" key="1">
    <citation type="submission" date="2022-10" db="EMBL/GenBank/DDBJ databases">
        <title>The complete genomes of actinobacterial strains from the NBC collection.</title>
        <authorList>
            <person name="Joergensen T.S."/>
            <person name="Alvarez Arevalo M."/>
            <person name="Sterndorff E.B."/>
            <person name="Faurdal D."/>
            <person name="Vuksanovic O."/>
            <person name="Mourched A.-S."/>
            <person name="Charusanti P."/>
            <person name="Shaw S."/>
            <person name="Blin K."/>
            <person name="Weber T."/>
        </authorList>
    </citation>
    <scope>NUCLEOTIDE SEQUENCE</scope>
    <source>
        <strain evidence="1">NBC 01771</strain>
    </source>
</reference>
<dbReference type="Proteomes" id="UP001348369">
    <property type="component" value="Chromosome"/>
</dbReference>
<sequence>MTLVKRILVTTALAAAAAAGSAAPALAAGSHITAAPQDHGDTPVVVTPQDVHAT</sequence>
<keyword evidence="2" id="KW-1185">Reference proteome</keyword>
<evidence type="ECO:0000313" key="1">
    <source>
        <dbReference type="EMBL" id="WSB99520.1"/>
    </source>
</evidence>
<name>A0ACD4ZMH9_9ACTN</name>
<accession>A0ACD4ZMH9</accession>
<protein>
    <submittedName>
        <fullName evidence="1">Uncharacterized protein</fullName>
    </submittedName>
</protein>
<gene>
    <name evidence="1" type="ORF">OG835_22595</name>
</gene>
<evidence type="ECO:0000313" key="2">
    <source>
        <dbReference type="Proteomes" id="UP001348369"/>
    </source>
</evidence>